<evidence type="ECO:0000256" key="5">
    <source>
        <dbReference type="ARBA" id="ARBA00022801"/>
    </source>
</evidence>
<keyword evidence="7" id="KW-0255">Endonuclease</keyword>
<evidence type="ECO:0000313" key="10">
    <source>
        <dbReference type="EMBL" id="TCL04174.1"/>
    </source>
</evidence>
<keyword evidence="5 7" id="KW-0378">Hydrolase</keyword>
<evidence type="ECO:0000256" key="4">
    <source>
        <dbReference type="ARBA" id="ARBA00022722"/>
    </source>
</evidence>
<feature type="domain" description="Calcineurin-like phosphoesterase" evidence="8">
    <location>
        <begin position="1"/>
        <end position="230"/>
    </location>
</feature>
<dbReference type="EMBL" id="SJOI01000001">
    <property type="protein sequence ID" value="TCL04174.1"/>
    <property type="molecule type" value="Genomic_DNA"/>
</dbReference>
<comment type="similarity">
    <text evidence="1 7">Belongs to the SbcD family.</text>
</comment>
<accession>A0A4R1N9V9</accession>
<evidence type="ECO:0000256" key="1">
    <source>
        <dbReference type="ARBA" id="ARBA00010555"/>
    </source>
</evidence>
<dbReference type="Proteomes" id="UP000294555">
    <property type="component" value="Unassembled WGS sequence"/>
</dbReference>
<dbReference type="CDD" id="cd00840">
    <property type="entry name" value="MPP_Mre11_N"/>
    <property type="match status" value="1"/>
</dbReference>
<dbReference type="InterPro" id="IPR004593">
    <property type="entry name" value="SbcD"/>
</dbReference>
<dbReference type="NCBIfam" id="TIGR00619">
    <property type="entry name" value="sbcd"/>
    <property type="match status" value="1"/>
</dbReference>
<dbReference type="GO" id="GO:0006310">
    <property type="term" value="P:DNA recombination"/>
    <property type="evidence" value="ECO:0007669"/>
    <property type="project" value="UniProtKB-KW"/>
</dbReference>
<dbReference type="RefSeq" id="WP_132922974.1">
    <property type="nucleotide sequence ID" value="NZ_SJOI01000001.1"/>
</dbReference>
<reference evidence="10 11" key="1">
    <citation type="submission" date="2019-02" db="EMBL/GenBank/DDBJ databases">
        <title>Investigation of anaerobic lignin degradation for improved lignocellulosic biofuels.</title>
        <authorList>
            <person name="Deangelis K."/>
        </authorList>
    </citation>
    <scope>NUCLEOTIDE SEQUENCE [LARGE SCALE GENOMIC DNA]</scope>
    <source>
        <strain evidence="10 11">159R</strain>
    </source>
</reference>
<evidence type="ECO:0000256" key="2">
    <source>
        <dbReference type="ARBA" id="ARBA00011322"/>
    </source>
</evidence>
<dbReference type="AlphaFoldDB" id="A0A4R1N9V9"/>
<organism evidence="10 11">
    <name type="scientific">Sodalis ligni</name>
    <dbReference type="NCBI Taxonomy" id="2697027"/>
    <lineage>
        <taxon>Bacteria</taxon>
        <taxon>Pseudomonadati</taxon>
        <taxon>Pseudomonadota</taxon>
        <taxon>Gammaproteobacteria</taxon>
        <taxon>Enterobacterales</taxon>
        <taxon>Bruguierivoracaceae</taxon>
        <taxon>Sodalis</taxon>
    </lineage>
</organism>
<keyword evidence="4 7" id="KW-0540">Nuclease</keyword>
<dbReference type="Gene3D" id="3.60.21.10">
    <property type="match status" value="1"/>
</dbReference>
<dbReference type="InterPro" id="IPR026843">
    <property type="entry name" value="SbcD_C"/>
</dbReference>
<dbReference type="Gene3D" id="3.30.160.720">
    <property type="match status" value="1"/>
</dbReference>
<protein>
    <recommendedName>
        <fullName evidence="3 7">Nuclease SbcCD subunit D</fullName>
    </recommendedName>
</protein>
<name>A0A4R1N9V9_9GAMM</name>
<dbReference type="GO" id="GO:0006260">
    <property type="term" value="P:DNA replication"/>
    <property type="evidence" value="ECO:0007669"/>
    <property type="project" value="UniProtKB-KW"/>
</dbReference>
<gene>
    <name evidence="7" type="primary">sbcD</name>
    <name evidence="10" type="ORF">EZJ58_2283</name>
</gene>
<proteinExistence type="inferred from homology"/>
<dbReference type="Pfam" id="PF00149">
    <property type="entry name" value="Metallophos"/>
    <property type="match status" value="1"/>
</dbReference>
<keyword evidence="11" id="KW-1185">Reference proteome</keyword>
<evidence type="ECO:0000259" key="9">
    <source>
        <dbReference type="Pfam" id="PF12320"/>
    </source>
</evidence>
<keyword evidence="7" id="KW-0233">DNA recombination</keyword>
<keyword evidence="6 7" id="KW-0269">Exonuclease</keyword>
<feature type="domain" description="Nuclease SbcCD subunit D C-terminal" evidence="9">
    <location>
        <begin position="281"/>
        <end position="376"/>
    </location>
</feature>
<comment type="caution">
    <text evidence="10">The sequence shown here is derived from an EMBL/GenBank/DDBJ whole genome shotgun (WGS) entry which is preliminary data.</text>
</comment>
<evidence type="ECO:0000256" key="3">
    <source>
        <dbReference type="ARBA" id="ARBA00013365"/>
    </source>
</evidence>
<comment type="subunit">
    <text evidence="2 7">Heterodimer of SbcC and SbcD.</text>
</comment>
<sequence>MRIIHTSDWHLGQSFFTKNRAHEHQAFLRWLVTQVELHQADAVVVAGDIFDTGTPPSYARELFNRFVVELQPTGCGLIVLAGNHDAVATLNESRGLLACLNTRVIAGGDAEQQVFVLDERSGKPGAILCAIPFLRARDMLVSRAGESGDDKQRSLMDAIAGHYRDLYQQAVALRDTLTAPVPIVATGHLTAVGAGTSDSVRDIYIGSLDAFPVQLFPPADYIALGHIHRPQSVGGRPNILYCGSPIPLSFDEAGQPKQVNMVDFQPDLTAVVTPLTVPEVQPLRLIRGTLAEIEAQLLTFRDYRGETRVWLDIEVLTDAWLNDIQRQIQQIAADLPVDILLLRRNREQRRQALEKEPHETLTELSVEEVFERRLAQALVRDEEELSRIRLLYDRVVEDIRHESPAQEPSR</sequence>
<dbReference type="PANTHER" id="PTHR30337">
    <property type="entry name" value="COMPONENT OF ATP-DEPENDENT DSDNA EXONUCLEASE"/>
    <property type="match status" value="1"/>
</dbReference>
<dbReference type="InterPro" id="IPR041796">
    <property type="entry name" value="Mre11_N"/>
</dbReference>
<evidence type="ECO:0000256" key="6">
    <source>
        <dbReference type="ARBA" id="ARBA00022839"/>
    </source>
</evidence>
<evidence type="ECO:0000256" key="7">
    <source>
        <dbReference type="RuleBase" id="RU363069"/>
    </source>
</evidence>
<evidence type="ECO:0000259" key="8">
    <source>
        <dbReference type="Pfam" id="PF00149"/>
    </source>
</evidence>
<dbReference type="GO" id="GO:0004519">
    <property type="term" value="F:endonuclease activity"/>
    <property type="evidence" value="ECO:0007669"/>
    <property type="project" value="UniProtKB-KW"/>
</dbReference>
<dbReference type="InterPro" id="IPR050535">
    <property type="entry name" value="DNA_Repair-Maintenance_Comp"/>
</dbReference>
<dbReference type="InterPro" id="IPR004843">
    <property type="entry name" value="Calcineurin-like_PHP"/>
</dbReference>
<dbReference type="GO" id="GO:0008408">
    <property type="term" value="F:3'-5' exonuclease activity"/>
    <property type="evidence" value="ECO:0007669"/>
    <property type="project" value="InterPro"/>
</dbReference>
<dbReference type="PANTHER" id="PTHR30337:SF0">
    <property type="entry name" value="NUCLEASE SBCCD SUBUNIT D"/>
    <property type="match status" value="1"/>
</dbReference>
<dbReference type="NCBIfam" id="NF008206">
    <property type="entry name" value="PRK10966.1"/>
    <property type="match status" value="1"/>
</dbReference>
<comment type="function">
    <text evidence="7">SbcCD cleaves DNA hairpin structures. These structures can inhibit DNA replication and are intermediates in certain DNA recombination reactions. The complex acts as a 3'-&gt;5' double strand exonuclease that can open hairpins. It also has a 5' single-strand endonuclease activity.</text>
</comment>
<dbReference type="SUPFAM" id="SSF56300">
    <property type="entry name" value="Metallo-dependent phosphatases"/>
    <property type="match status" value="1"/>
</dbReference>
<evidence type="ECO:0000313" key="11">
    <source>
        <dbReference type="Proteomes" id="UP000294555"/>
    </source>
</evidence>
<dbReference type="Pfam" id="PF12320">
    <property type="entry name" value="SbcD_C"/>
    <property type="match status" value="1"/>
</dbReference>
<dbReference type="InterPro" id="IPR029052">
    <property type="entry name" value="Metallo-depent_PP-like"/>
</dbReference>
<dbReference type="OrthoDB" id="9773856at2"/>
<keyword evidence="7" id="KW-0235">DNA replication</keyword>